<keyword evidence="4" id="KW-1185">Reference proteome</keyword>
<evidence type="ECO:0000313" key="3">
    <source>
        <dbReference type="EMBL" id="MFG6487969.1"/>
    </source>
</evidence>
<dbReference type="InterPro" id="IPR032750">
    <property type="entry name" value="TnsD_C"/>
</dbReference>
<dbReference type="InterPro" id="IPR009492">
    <property type="entry name" value="TniQ"/>
</dbReference>
<dbReference type="Pfam" id="PF06527">
    <property type="entry name" value="TniQ"/>
    <property type="match status" value="1"/>
</dbReference>
<accession>A0ABW7HDI0</accession>
<name>A0ABW7HDI0_9BURK</name>
<feature type="domain" description="Transposon Tn7 transposition protein TnsD C-terminal" evidence="2">
    <location>
        <begin position="191"/>
        <end position="534"/>
    </location>
</feature>
<gene>
    <name evidence="3" type="ORF">ACG04R_14895</name>
</gene>
<feature type="domain" description="TniQ" evidence="1">
    <location>
        <begin position="31"/>
        <end position="135"/>
    </location>
</feature>
<comment type="caution">
    <text evidence="3">The sequence shown here is derived from an EMBL/GenBank/DDBJ whole genome shotgun (WGS) entry which is preliminary data.</text>
</comment>
<evidence type="ECO:0000259" key="2">
    <source>
        <dbReference type="Pfam" id="PF15978"/>
    </source>
</evidence>
<protein>
    <submittedName>
        <fullName evidence="3">TnsD family Tn7-like transposition protein</fullName>
    </submittedName>
</protein>
<evidence type="ECO:0000259" key="1">
    <source>
        <dbReference type="Pfam" id="PF06527"/>
    </source>
</evidence>
<dbReference type="Proteomes" id="UP001606134">
    <property type="component" value="Unassembled WGS sequence"/>
</dbReference>
<dbReference type="RefSeq" id="WP_394412678.1">
    <property type="nucleotide sequence ID" value="NZ_JBIGIC010000007.1"/>
</dbReference>
<reference evidence="3 4" key="1">
    <citation type="submission" date="2024-08" db="EMBL/GenBank/DDBJ databases">
        <authorList>
            <person name="Lu H."/>
        </authorList>
    </citation>
    <scope>NUCLEOTIDE SEQUENCE [LARGE SCALE GENOMIC DNA]</scope>
    <source>
        <strain evidence="3 4">BYS78W</strain>
    </source>
</reference>
<dbReference type="Pfam" id="PF15978">
    <property type="entry name" value="TnsD"/>
    <property type="match status" value="1"/>
</dbReference>
<evidence type="ECO:0000313" key="4">
    <source>
        <dbReference type="Proteomes" id="UP001606134"/>
    </source>
</evidence>
<dbReference type="EMBL" id="JBIGIC010000007">
    <property type="protein sequence ID" value="MFG6487969.1"/>
    <property type="molecule type" value="Genomic_DNA"/>
</dbReference>
<sequence>MWGHRLAGQTAQLFFGHKGLGHQHDFAGGLNHLVQATGGRLGDVGSISLERTLLRYYHPFLTESREQDCVSAMGGPSVAHLKFRLGLLTSRFRAHHPLKTCLACIEEDRDQTGWVWWRMDHQYPGVWVCPRHGEYLMESSTKSNGVSRFQWVLPDPRLCCTPTLIAPRDTEVRASLARFALLVGEVVDRRPTIRLDSETLQHHYRNTLSERGLMLASGRIALTAAAGAFLQHVRPLRAVLELAALPENIDQAKAQLARLLAPLRSGTHPLRHLVMIDWLIGASSDLFARLAAPVVPSAPAFGEAQTCIAGASLPSSRRTEVMASIRDGTMSMRAAARALDVDTQTVMVWAAQIGIEAGRRPKLLKNDVRPKLITALQQGASKADAASRWKVSVTTVTTLLRTVPGLHERWREAKLDAARTTSRRRWTELLASDQAMDLKRARAKEPAIYAWLYRNDRAWLDQHKPHRLRRGAISQVDWLARDLELSTAVEQAVKVARTTWGDQPLRTWHLIQAMPELRPKLRHLGRLPLTRQAIAAATCHGSADSGPDS</sequence>
<proteinExistence type="predicted"/>
<organism evidence="3 4">
    <name type="scientific">Pelomonas candidula</name>
    <dbReference type="NCBI Taxonomy" id="3299025"/>
    <lineage>
        <taxon>Bacteria</taxon>
        <taxon>Pseudomonadati</taxon>
        <taxon>Pseudomonadota</taxon>
        <taxon>Betaproteobacteria</taxon>
        <taxon>Burkholderiales</taxon>
        <taxon>Sphaerotilaceae</taxon>
        <taxon>Roseateles</taxon>
    </lineage>
</organism>